<evidence type="ECO:0000313" key="2">
    <source>
        <dbReference type="EMBL" id="MFB5681724.1"/>
    </source>
</evidence>
<dbReference type="InterPro" id="IPR002347">
    <property type="entry name" value="SDR_fam"/>
</dbReference>
<comment type="similarity">
    <text evidence="1">Belongs to the short-chain dehydrogenases/reductases (SDR) family.</text>
</comment>
<name>A0ABV5B8M8_9BACL</name>
<protein>
    <submittedName>
        <fullName evidence="2">SDR family oxidoreductase</fullName>
    </submittedName>
</protein>
<sequence length="114" mass="12080">MHFKGVFFLIQKLFPYITDKGCIVNPSSGLTRVSFEGGHGTYTAMKCAIEVLTRYMTKEWGCRGIRVNTAAPGTIETDFAGGASRSAGVNASVSSQTVVAESAYPTISGALSPH</sequence>
<dbReference type="Proteomes" id="UP001580407">
    <property type="component" value="Unassembled WGS sequence"/>
</dbReference>
<dbReference type="RefSeq" id="WP_375525505.1">
    <property type="nucleotide sequence ID" value="NZ_JBHILM010000012.1"/>
</dbReference>
<evidence type="ECO:0000256" key="1">
    <source>
        <dbReference type="ARBA" id="ARBA00006484"/>
    </source>
</evidence>
<dbReference type="InterPro" id="IPR036291">
    <property type="entry name" value="NAD(P)-bd_dom_sf"/>
</dbReference>
<gene>
    <name evidence="2" type="ORF">ACE3NQ_12440</name>
</gene>
<keyword evidence="3" id="KW-1185">Reference proteome</keyword>
<dbReference type="PRINTS" id="PR00081">
    <property type="entry name" value="GDHRDH"/>
</dbReference>
<accession>A0ABV5B8M8</accession>
<dbReference type="Pfam" id="PF13561">
    <property type="entry name" value="adh_short_C2"/>
    <property type="match status" value="1"/>
</dbReference>
<comment type="caution">
    <text evidence="2">The sequence shown here is derived from an EMBL/GenBank/DDBJ whole genome shotgun (WGS) entry which is preliminary data.</text>
</comment>
<evidence type="ECO:0000313" key="3">
    <source>
        <dbReference type="Proteomes" id="UP001580407"/>
    </source>
</evidence>
<dbReference type="SUPFAM" id="SSF51735">
    <property type="entry name" value="NAD(P)-binding Rossmann-fold domains"/>
    <property type="match status" value="1"/>
</dbReference>
<dbReference type="PANTHER" id="PTHR42760">
    <property type="entry name" value="SHORT-CHAIN DEHYDROGENASES/REDUCTASES FAMILY MEMBER"/>
    <property type="match status" value="1"/>
</dbReference>
<reference evidence="2 3" key="1">
    <citation type="submission" date="2024-09" db="EMBL/GenBank/DDBJ databases">
        <authorList>
            <person name="Ruan L."/>
        </authorList>
    </citation>
    <scope>NUCLEOTIDE SEQUENCE [LARGE SCALE GENOMIC DNA]</scope>
    <source>
        <strain evidence="2 3">D33</strain>
    </source>
</reference>
<dbReference type="Gene3D" id="3.40.50.720">
    <property type="entry name" value="NAD(P)-binding Rossmann-like Domain"/>
    <property type="match status" value="1"/>
</dbReference>
<organism evidence="2 3">
    <name type="scientific">Paenibacillus terreus</name>
    <dbReference type="NCBI Taxonomy" id="1387834"/>
    <lineage>
        <taxon>Bacteria</taxon>
        <taxon>Bacillati</taxon>
        <taxon>Bacillota</taxon>
        <taxon>Bacilli</taxon>
        <taxon>Bacillales</taxon>
        <taxon>Paenibacillaceae</taxon>
        <taxon>Paenibacillus</taxon>
    </lineage>
</organism>
<dbReference type="PANTHER" id="PTHR42760:SF53">
    <property type="entry name" value="BLR4183 PROTEIN"/>
    <property type="match status" value="1"/>
</dbReference>
<dbReference type="EMBL" id="JBHILM010000012">
    <property type="protein sequence ID" value="MFB5681724.1"/>
    <property type="molecule type" value="Genomic_DNA"/>
</dbReference>
<proteinExistence type="inferred from homology"/>